<organism evidence="2 3">
    <name type="scientific">Mobilitalea sibirica</name>
    <dbReference type="NCBI Taxonomy" id="1462919"/>
    <lineage>
        <taxon>Bacteria</taxon>
        <taxon>Bacillati</taxon>
        <taxon>Bacillota</taxon>
        <taxon>Clostridia</taxon>
        <taxon>Lachnospirales</taxon>
        <taxon>Lachnospiraceae</taxon>
        <taxon>Mobilitalea</taxon>
    </lineage>
</organism>
<keyword evidence="3" id="KW-1185">Reference proteome</keyword>
<evidence type="ECO:0000313" key="2">
    <source>
        <dbReference type="EMBL" id="MBH1941433.1"/>
    </source>
</evidence>
<evidence type="ECO:0000256" key="1">
    <source>
        <dbReference type="SAM" id="MobiDB-lite"/>
    </source>
</evidence>
<feature type="compositionally biased region" description="Basic and acidic residues" evidence="1">
    <location>
        <begin position="78"/>
        <end position="93"/>
    </location>
</feature>
<accession>A0A8J7L020</accession>
<dbReference type="Proteomes" id="UP000623269">
    <property type="component" value="Unassembled WGS sequence"/>
</dbReference>
<proteinExistence type="predicted"/>
<evidence type="ECO:0000313" key="3">
    <source>
        <dbReference type="Proteomes" id="UP000623269"/>
    </source>
</evidence>
<gene>
    <name evidence="2" type="ORF">I5677_11070</name>
</gene>
<reference evidence="2" key="1">
    <citation type="submission" date="2020-12" db="EMBL/GenBank/DDBJ databases">
        <title>M. sibirica DSM 26468T genome.</title>
        <authorList>
            <person name="Thieme N."/>
            <person name="Rettenmaier R."/>
            <person name="Zverlov V."/>
            <person name="Liebl W."/>
        </authorList>
    </citation>
    <scope>NUCLEOTIDE SEQUENCE</scope>
    <source>
        <strain evidence="2">DSM 26468</strain>
    </source>
</reference>
<name>A0A8J7L020_9FIRM</name>
<protein>
    <submittedName>
        <fullName evidence="2">Uncharacterized protein</fullName>
    </submittedName>
</protein>
<dbReference type="PROSITE" id="PS51257">
    <property type="entry name" value="PROKAR_LIPOPROTEIN"/>
    <property type="match status" value="1"/>
</dbReference>
<feature type="compositionally biased region" description="Basic and acidic residues" evidence="1">
    <location>
        <begin position="35"/>
        <end position="46"/>
    </location>
</feature>
<dbReference type="AlphaFoldDB" id="A0A8J7L020"/>
<feature type="region of interest" description="Disordered" evidence="1">
    <location>
        <begin position="35"/>
        <end position="93"/>
    </location>
</feature>
<sequence>MKKLSLILIILSISFLTFYGCSKAEVEKHPVTLTEENNKDITRPEDDASEDTALSEEPSSVDDKTNEENTTELSDDPSADKGNDNTSKAEGKPQKYTIILEGMEEEFSGRIYKSRLGYQMVYDIERFNQIGHTEDADIYMTENLNPELYPFVYLIVRTVSDEEINNDLLYFNGVTTEPNTDGRIPVEESEKEVDNVMIGDYEAEHYILRTGNEWNSPVRNLYVIKTESNTFAIETQYFVEAEEGYGARMKAMLDTFKIIE</sequence>
<dbReference type="EMBL" id="JAEAGR010000011">
    <property type="protein sequence ID" value="MBH1941433.1"/>
    <property type="molecule type" value="Genomic_DNA"/>
</dbReference>
<comment type="caution">
    <text evidence="2">The sequence shown here is derived from an EMBL/GenBank/DDBJ whole genome shotgun (WGS) entry which is preliminary data.</text>
</comment>
<dbReference type="RefSeq" id="WP_197661648.1">
    <property type="nucleotide sequence ID" value="NZ_JAEAGR010000011.1"/>
</dbReference>